<evidence type="ECO:0000256" key="2">
    <source>
        <dbReference type="ARBA" id="ARBA00023002"/>
    </source>
</evidence>
<dbReference type="Proteomes" id="UP001159427">
    <property type="component" value="Unassembled WGS sequence"/>
</dbReference>
<evidence type="ECO:0000256" key="1">
    <source>
        <dbReference type="ARBA" id="ARBA00006484"/>
    </source>
</evidence>
<accession>A0ABN8PAT2</accession>
<dbReference type="InterPro" id="IPR002347">
    <property type="entry name" value="SDR_fam"/>
</dbReference>
<dbReference type="PANTHER" id="PTHR24322">
    <property type="entry name" value="PKSB"/>
    <property type="match status" value="1"/>
</dbReference>
<dbReference type="SMART" id="SM00822">
    <property type="entry name" value="PKS_KR"/>
    <property type="match status" value="1"/>
</dbReference>
<dbReference type="EMBL" id="CALNXI010000793">
    <property type="protein sequence ID" value="CAH3140088.1"/>
    <property type="molecule type" value="Genomic_DNA"/>
</dbReference>
<organism evidence="5 6">
    <name type="scientific">Porites evermanni</name>
    <dbReference type="NCBI Taxonomy" id="104178"/>
    <lineage>
        <taxon>Eukaryota</taxon>
        <taxon>Metazoa</taxon>
        <taxon>Cnidaria</taxon>
        <taxon>Anthozoa</taxon>
        <taxon>Hexacorallia</taxon>
        <taxon>Scleractinia</taxon>
        <taxon>Fungiina</taxon>
        <taxon>Poritidae</taxon>
        <taxon>Porites</taxon>
    </lineage>
</organism>
<dbReference type="PRINTS" id="PR00080">
    <property type="entry name" value="SDRFAMILY"/>
</dbReference>
<dbReference type="PANTHER" id="PTHR24322:SF736">
    <property type="entry name" value="RETINOL DEHYDROGENASE 10"/>
    <property type="match status" value="1"/>
</dbReference>
<dbReference type="InterPro" id="IPR057326">
    <property type="entry name" value="KR_dom"/>
</dbReference>
<dbReference type="InterPro" id="IPR036291">
    <property type="entry name" value="NAD(P)-bd_dom_sf"/>
</dbReference>
<dbReference type="Gene3D" id="3.40.50.720">
    <property type="entry name" value="NAD(P)-binding Rossmann-like Domain"/>
    <property type="match status" value="1"/>
</dbReference>
<dbReference type="PROSITE" id="PS00061">
    <property type="entry name" value="ADH_SHORT"/>
    <property type="match status" value="1"/>
</dbReference>
<proteinExistence type="inferred from homology"/>
<name>A0ABN8PAT2_9CNID</name>
<comment type="caution">
    <text evidence="5">The sequence shown here is derived from an EMBL/GenBank/DDBJ whole genome shotgun (WGS) entry which is preliminary data.</text>
</comment>
<evidence type="ECO:0000259" key="4">
    <source>
        <dbReference type="SMART" id="SM00822"/>
    </source>
</evidence>
<evidence type="ECO:0000313" key="6">
    <source>
        <dbReference type="Proteomes" id="UP001159427"/>
    </source>
</evidence>
<comment type="similarity">
    <text evidence="1 3">Belongs to the short-chain dehydrogenases/reductases (SDR) family.</text>
</comment>
<gene>
    <name evidence="5" type="ORF">PEVE_00041557</name>
</gene>
<dbReference type="Pfam" id="PF00106">
    <property type="entry name" value="adh_short"/>
    <property type="match status" value="1"/>
</dbReference>
<protein>
    <recommendedName>
        <fullName evidence="4">Ketoreductase domain-containing protein</fullName>
    </recommendedName>
</protein>
<keyword evidence="2" id="KW-0560">Oxidoreductase</keyword>
<evidence type="ECO:0000256" key="3">
    <source>
        <dbReference type="RuleBase" id="RU000363"/>
    </source>
</evidence>
<sequence length="336" mass="36698">MSLVCLLYALVALQGFIVILHFTGKGYVISLIFEFTFLSFRVLISFSQSAFKWVLPSRKSLHGELALVTGAASGIGRLISLRLAEKGCRLVLWDVNQEGLDAVGKEIKTAGGEVHSYKCNLRDKTEIHETAARVKEDVGEVSLLVNNAGIVSGKKFMDCTDEEISATFDVNSLAHFWTIREFLPSMLHRKHGHIVSLASIAGKTGLAGAVDYCSSKFAAVGLMEALRQELSSIGSTGIQFTTVCPSLITTGMFEGVKFRFPHLLGFSILTPEYAASKVVDAIEKNQKILMMPRGAYFSTALQHILPVDATDVLLKFLGADVAMNSFIGRQRNTPKM</sequence>
<dbReference type="CDD" id="cd05339">
    <property type="entry name" value="17beta-HSDXI-like_SDR_c"/>
    <property type="match status" value="1"/>
</dbReference>
<dbReference type="PRINTS" id="PR00081">
    <property type="entry name" value="GDHRDH"/>
</dbReference>
<keyword evidence="6" id="KW-1185">Reference proteome</keyword>
<dbReference type="InterPro" id="IPR020904">
    <property type="entry name" value="Sc_DH/Rdtase_CS"/>
</dbReference>
<feature type="domain" description="Ketoreductase" evidence="4">
    <location>
        <begin position="64"/>
        <end position="256"/>
    </location>
</feature>
<dbReference type="SUPFAM" id="SSF51735">
    <property type="entry name" value="NAD(P)-binding Rossmann-fold domains"/>
    <property type="match status" value="1"/>
</dbReference>
<evidence type="ECO:0000313" key="5">
    <source>
        <dbReference type="EMBL" id="CAH3140088.1"/>
    </source>
</evidence>
<reference evidence="5 6" key="1">
    <citation type="submission" date="2022-05" db="EMBL/GenBank/DDBJ databases">
        <authorList>
            <consortium name="Genoscope - CEA"/>
            <person name="William W."/>
        </authorList>
    </citation>
    <scope>NUCLEOTIDE SEQUENCE [LARGE SCALE GENOMIC DNA]</scope>
</reference>